<keyword evidence="2" id="KW-1185">Reference proteome</keyword>
<protein>
    <submittedName>
        <fullName evidence="1">Uncharacterized protein</fullName>
    </submittedName>
</protein>
<gene>
    <name evidence="1" type="ORF">FPANT_14204</name>
</gene>
<feature type="non-terminal residue" evidence="1">
    <location>
        <position position="72"/>
    </location>
</feature>
<proteinExistence type="predicted"/>
<reference evidence="1 2" key="1">
    <citation type="submission" date="2020-05" db="EMBL/GenBank/DDBJ databases">
        <title>Identification and distribution of gene clusters putatively required for synthesis of sphingolipid metabolism inhibitors in phylogenetically diverse species of the filamentous fungus Fusarium.</title>
        <authorList>
            <person name="Kim H.-S."/>
            <person name="Busman M."/>
            <person name="Brown D.W."/>
            <person name="Divon H."/>
            <person name="Uhlig S."/>
            <person name="Proctor R.H."/>
        </authorList>
    </citation>
    <scope>NUCLEOTIDE SEQUENCE [LARGE SCALE GENOMIC DNA]</scope>
    <source>
        <strain evidence="1 2">NRRL 25211</strain>
    </source>
</reference>
<organism evidence="1 2">
    <name type="scientific">Fusarium pseudoanthophilum</name>
    <dbReference type="NCBI Taxonomy" id="48495"/>
    <lineage>
        <taxon>Eukaryota</taxon>
        <taxon>Fungi</taxon>
        <taxon>Dikarya</taxon>
        <taxon>Ascomycota</taxon>
        <taxon>Pezizomycotina</taxon>
        <taxon>Sordariomycetes</taxon>
        <taxon>Hypocreomycetidae</taxon>
        <taxon>Hypocreales</taxon>
        <taxon>Nectriaceae</taxon>
        <taxon>Fusarium</taxon>
        <taxon>Fusarium fujikuroi species complex</taxon>
    </lineage>
</organism>
<dbReference type="EMBL" id="JAAOAR010001569">
    <property type="protein sequence ID" value="KAF5563816.1"/>
    <property type="molecule type" value="Genomic_DNA"/>
</dbReference>
<sequence>MFSSLGKSVGAFTGDISFSNITQCSSEIDMGNPKTPFLTIAEAEDSLSALNAFFDNCLFGNDTLPDDDQTIG</sequence>
<accession>A0A8H5K0B5</accession>
<dbReference type="AlphaFoldDB" id="A0A8H5K0B5"/>
<name>A0A8H5K0B5_9HYPO</name>
<evidence type="ECO:0000313" key="1">
    <source>
        <dbReference type="EMBL" id="KAF5563816.1"/>
    </source>
</evidence>
<dbReference type="Proteomes" id="UP000544095">
    <property type="component" value="Unassembled WGS sequence"/>
</dbReference>
<evidence type="ECO:0000313" key="2">
    <source>
        <dbReference type="Proteomes" id="UP000544095"/>
    </source>
</evidence>
<comment type="caution">
    <text evidence="1">The sequence shown here is derived from an EMBL/GenBank/DDBJ whole genome shotgun (WGS) entry which is preliminary data.</text>
</comment>